<sequence>MAISKNNKIYSNLISKVFDEEVVRGMIISLSRKGGIESKREMVSINKLDKKTNIINKKFDSCVMLNIDESIDYLQKQLDSKKGMSFYEARTRWLKILKFTKKNIEKLQSVHEEPNEKKDLLEELIREKEKI</sequence>
<name>A0A6L4WWM1_9BACT</name>
<dbReference type="EMBL" id="WFKK01000001">
    <property type="protein sequence ID" value="KAB7891338.1"/>
    <property type="molecule type" value="Genomic_DNA"/>
</dbReference>
<comment type="caution">
    <text evidence="1">The sequence shown here is derived from an EMBL/GenBank/DDBJ whole genome shotgun (WGS) entry which is preliminary data.</text>
</comment>
<protein>
    <submittedName>
        <fullName evidence="1">Uncharacterized protein</fullName>
    </submittedName>
</protein>
<reference evidence="1 2" key="1">
    <citation type="submission" date="2019-10" db="EMBL/GenBank/DDBJ databases">
        <title>Poseidonibacter ostreae sp. nov., isolated from the gut of the Ostrea denselamellosa.</title>
        <authorList>
            <person name="Choi A."/>
        </authorList>
    </citation>
    <scope>NUCLEOTIDE SEQUENCE [LARGE SCALE GENOMIC DNA]</scope>
    <source>
        <strain evidence="1 2">SJOD-M-33</strain>
    </source>
</reference>
<dbReference type="RefSeq" id="WP_152279441.1">
    <property type="nucleotide sequence ID" value="NZ_WFKK01000001.1"/>
</dbReference>
<accession>A0A6L4WWM1</accession>
<dbReference type="AlphaFoldDB" id="A0A6L4WWM1"/>
<organism evidence="1 2">
    <name type="scientific">Poseidonibacter ostreae</name>
    <dbReference type="NCBI Taxonomy" id="2654171"/>
    <lineage>
        <taxon>Bacteria</taxon>
        <taxon>Pseudomonadati</taxon>
        <taxon>Campylobacterota</taxon>
        <taxon>Epsilonproteobacteria</taxon>
        <taxon>Campylobacterales</taxon>
        <taxon>Arcobacteraceae</taxon>
        <taxon>Poseidonibacter</taxon>
    </lineage>
</organism>
<gene>
    <name evidence="1" type="ORF">GBG19_00445</name>
</gene>
<dbReference type="Proteomes" id="UP000472839">
    <property type="component" value="Unassembled WGS sequence"/>
</dbReference>
<evidence type="ECO:0000313" key="2">
    <source>
        <dbReference type="Proteomes" id="UP000472839"/>
    </source>
</evidence>
<proteinExistence type="predicted"/>
<evidence type="ECO:0000313" key="1">
    <source>
        <dbReference type="EMBL" id="KAB7891338.1"/>
    </source>
</evidence>